<evidence type="ECO:0000313" key="2">
    <source>
        <dbReference type="EMBL" id="TWI70540.1"/>
    </source>
</evidence>
<dbReference type="CDD" id="cd18785">
    <property type="entry name" value="SF2_C"/>
    <property type="match status" value="1"/>
</dbReference>
<dbReference type="SUPFAM" id="SSF52540">
    <property type="entry name" value="P-loop containing nucleoside triphosphate hydrolases"/>
    <property type="match status" value="1"/>
</dbReference>
<dbReference type="InterPro" id="IPR001650">
    <property type="entry name" value="Helicase_C-like"/>
</dbReference>
<comment type="caution">
    <text evidence="2">The sequence shown here is derived from an EMBL/GenBank/DDBJ whole genome shotgun (WGS) entry which is preliminary data.</text>
</comment>
<dbReference type="EMBL" id="VLLA01000008">
    <property type="protein sequence ID" value="TWI70540.1"/>
    <property type="molecule type" value="Genomic_DNA"/>
</dbReference>
<dbReference type="Gene3D" id="3.40.50.300">
    <property type="entry name" value="P-loop containing nucleotide triphosphate hydrolases"/>
    <property type="match status" value="1"/>
</dbReference>
<evidence type="ECO:0000259" key="1">
    <source>
        <dbReference type="PROSITE" id="PS51194"/>
    </source>
</evidence>
<keyword evidence="2" id="KW-0347">Helicase</keyword>
<accession>A0A562RQC8</accession>
<feature type="domain" description="Helicase C-terminal" evidence="1">
    <location>
        <begin position="1065"/>
        <end position="1251"/>
    </location>
</feature>
<keyword evidence="3" id="KW-1185">Reference proteome</keyword>
<name>A0A562RQC8_9BRAD</name>
<proteinExistence type="predicted"/>
<evidence type="ECO:0000313" key="3">
    <source>
        <dbReference type="Proteomes" id="UP000316291"/>
    </source>
</evidence>
<reference evidence="2 3" key="1">
    <citation type="journal article" date="2015" name="Stand. Genomic Sci.">
        <title>Genomic Encyclopedia of Bacterial and Archaeal Type Strains, Phase III: the genomes of soil and plant-associated and newly described type strains.</title>
        <authorList>
            <person name="Whitman W.B."/>
            <person name="Woyke T."/>
            <person name="Klenk H.P."/>
            <person name="Zhou Y."/>
            <person name="Lilburn T.G."/>
            <person name="Beck B.J."/>
            <person name="De Vos P."/>
            <person name="Vandamme P."/>
            <person name="Eisen J.A."/>
            <person name="Garrity G."/>
            <person name="Hugenholtz P."/>
            <person name="Kyrpides N.C."/>
        </authorList>
    </citation>
    <scope>NUCLEOTIDE SEQUENCE [LARGE SCALE GENOMIC DNA]</scope>
    <source>
        <strain evidence="2 3">CGMCC 1.10948</strain>
    </source>
</reference>
<sequence length="1417" mass="156160">MAEPTAVADMSADDRQELKEAVCDAVLERTRQAVSGDGEFGRIVVGDRPARKLSSGFILPRLDENGDDESSDIRIATHGLDFRILPSTAGALVIQPVFSCYVRALPTTDELFARNGWLIPPPGFSQAAKTQIRDQIRQRAQAEIPQGASSSERFRIRSQISREVHLAMGVALPREALPPPVGDNPEIDDAQPDTGVTDPLAPTGAERLRIPSAVSQRYDVPQKWIRLAVPLEPLTLPLPCNPAAWTTASLAYKQVLETAIKTSYRSWLATEEGKANAWRKLNPPSEAFWSRENWERFLTDARARPPAEADLVPDFDIQVLAQALPDPLVDGAFSVRIALENLQENDSAQESGLFGVALAVDIPFDALGPMRLERVRRSYHLAGFMTMPAIGVNGGVEDLGTFEEHRRLRTTWMPRFVLPRTKATEISDVVTQYEALSSADTAIGSLEALTAEMDRWIDRVARTTAITQPGEQGTEADEAAQRTRFEDDLQAWRREADRIRKGIRLVARSQQAWRSDAGSPAAIPYRAWLLLNRTFAGANPASQDQRPGWRLFQLAFVLAHVPTFASRVPAYADEFDAAFDEDAASLLYMATGGGKTEAFFGVLVFALFIDRLRGKARGVTAMMHYPLRLLTVQQAQRLARLLAKAEMVRRREGVGGAPFEVGFWVGSGNTPNTTETRLGTLSDEMRCIPVVGSPRARDEQAILDGQEKADREYVTANAAWNKLPRCPFCNSARDTGLRLYPERHNRLGIVCFNTRCEWNVETSDRQGQAEPLPFLMIDTDVYRAAPSVLLGTIDKLALLGQNVSTIDKVAGMFGMARYVQGGPLGLLHMVGSPQPNETPADYRRVAPSFRSGEEVFFDPFPSLIVQDEMHLLEESLGTFGGIFETALFQWLTRLAPLLGNRVVEVPSAPGRPRLPHVIGATATAADVAKHTRALYQRRVVQFPHPGPALHEGFYTRMATFEPEGDAAGARAASGITPRGLELAAPWGRVYASLMTNGRLHTVTTLSVLAAHAATITRWQRDLSATDPTRQMRAAEEMISCVSTAPWSERRVAALRSAAQDGRYDRLAQLVDLHRIELTYVTNKKGGDQILSALETEVREVHAAMGVQYALTDFSMELISGGVDIADIQGVIRKAESSFDPMADDISTALRGIVATSAISHGVDVEFFNAMAFAGMPSDIAEYIQASSRVGRTHVGFSLLIPIPQTRRDRFIVEVHESFHRLLERMISPPAVERWADRAIKRTIPSMVQTWLAGVRHNERFLPAPDDQKGPVALPSTVEAAARLLRSRQEFDDCVRFVGAAIGIGAPIGSPTNPEYYSNLARSEVERIRQVLDSKNYTGSLNDFWKATNTDLMRPMTSLRDVDVQGRIEGSRRSQTNKAITEEQLTDAISMIRNRGVALGRRGAYSELDSGADTGQNP</sequence>
<dbReference type="GO" id="GO:0004386">
    <property type="term" value="F:helicase activity"/>
    <property type="evidence" value="ECO:0007669"/>
    <property type="project" value="UniProtKB-KW"/>
</dbReference>
<keyword evidence="2" id="KW-0378">Hydrolase</keyword>
<dbReference type="Proteomes" id="UP000316291">
    <property type="component" value="Unassembled WGS sequence"/>
</dbReference>
<keyword evidence="2" id="KW-0067">ATP-binding</keyword>
<dbReference type="PROSITE" id="PS51194">
    <property type="entry name" value="HELICASE_CTER"/>
    <property type="match status" value="1"/>
</dbReference>
<dbReference type="InterPro" id="IPR027417">
    <property type="entry name" value="P-loop_NTPase"/>
</dbReference>
<gene>
    <name evidence="2" type="ORF">IQ16_03713</name>
</gene>
<dbReference type="SMART" id="SM00490">
    <property type="entry name" value="HELICc"/>
    <property type="match status" value="1"/>
</dbReference>
<keyword evidence="2" id="KW-0547">Nucleotide-binding</keyword>
<organism evidence="2 3">
    <name type="scientific">Bradyrhizobium huanghuaihaiense</name>
    <dbReference type="NCBI Taxonomy" id="990078"/>
    <lineage>
        <taxon>Bacteria</taxon>
        <taxon>Pseudomonadati</taxon>
        <taxon>Pseudomonadota</taxon>
        <taxon>Alphaproteobacteria</taxon>
        <taxon>Hyphomicrobiales</taxon>
        <taxon>Nitrobacteraceae</taxon>
        <taxon>Bradyrhizobium</taxon>
    </lineage>
</organism>
<protein>
    <submittedName>
        <fullName evidence="2">Helicase-like protein</fullName>
    </submittedName>
</protein>
<dbReference type="RefSeq" id="WP_018643570.1">
    <property type="nucleotide sequence ID" value="NZ_VLLA01000008.1"/>
</dbReference>
<dbReference type="OrthoDB" id="713315at2"/>
<dbReference type="Pfam" id="PF00271">
    <property type="entry name" value="Helicase_C"/>
    <property type="match status" value="1"/>
</dbReference>